<dbReference type="Gene3D" id="3.40.50.1820">
    <property type="entry name" value="alpha/beta hydrolase"/>
    <property type="match status" value="1"/>
</dbReference>
<feature type="repeat" description="ANK" evidence="4">
    <location>
        <begin position="1196"/>
        <end position="1228"/>
    </location>
</feature>
<evidence type="ECO:0000256" key="4">
    <source>
        <dbReference type="PROSITE-ProRule" id="PRU00023"/>
    </source>
</evidence>
<dbReference type="InterPro" id="IPR029058">
    <property type="entry name" value="AB_hydrolase_fold"/>
</dbReference>
<dbReference type="GeneID" id="70294698"/>
<protein>
    <recommendedName>
        <fullName evidence="10">NACHT domain-containing protein</fullName>
    </recommendedName>
</protein>
<comment type="caution">
    <text evidence="8">The sequence shown here is derived from an EMBL/GenBank/DDBJ whole genome shotgun (WGS) entry which is preliminary data.</text>
</comment>
<dbReference type="InterPro" id="IPR027417">
    <property type="entry name" value="P-loop_NTPase"/>
</dbReference>
<evidence type="ECO:0000313" key="8">
    <source>
        <dbReference type="EMBL" id="KAG9252902.1"/>
    </source>
</evidence>
<feature type="domain" description="Nephrocystin 3-like N-terminal" evidence="7">
    <location>
        <begin position="367"/>
        <end position="540"/>
    </location>
</feature>
<evidence type="ECO:0000256" key="2">
    <source>
        <dbReference type="ARBA" id="ARBA00022737"/>
    </source>
</evidence>
<dbReference type="Pfam" id="PF05057">
    <property type="entry name" value="DUF676"/>
    <property type="match status" value="1"/>
</dbReference>
<dbReference type="RefSeq" id="XP_046116826.1">
    <property type="nucleotide sequence ID" value="XM_046263795.1"/>
</dbReference>
<comment type="similarity">
    <text evidence="1">Belongs to the putative lipase ROG1 family.</text>
</comment>
<evidence type="ECO:0008006" key="10">
    <source>
        <dbReference type="Google" id="ProtNLM"/>
    </source>
</evidence>
<dbReference type="InterPro" id="IPR002110">
    <property type="entry name" value="Ankyrin_rpt"/>
</dbReference>
<dbReference type="PANTHER" id="PTHR24173:SF74">
    <property type="entry name" value="ANKYRIN REPEAT DOMAIN-CONTAINING PROTEIN 16"/>
    <property type="match status" value="1"/>
</dbReference>
<dbReference type="SUPFAM" id="SSF48403">
    <property type="entry name" value="Ankyrin repeat"/>
    <property type="match status" value="1"/>
</dbReference>
<evidence type="ECO:0000259" key="7">
    <source>
        <dbReference type="Pfam" id="PF24883"/>
    </source>
</evidence>
<keyword evidence="9" id="KW-1185">Reference proteome</keyword>
<dbReference type="Pfam" id="PF00023">
    <property type="entry name" value="Ank"/>
    <property type="match status" value="1"/>
</dbReference>
<dbReference type="SUPFAM" id="SSF53474">
    <property type="entry name" value="alpha/beta-Hydrolases"/>
    <property type="match status" value="1"/>
</dbReference>
<evidence type="ECO:0000313" key="9">
    <source>
        <dbReference type="Proteomes" id="UP000887229"/>
    </source>
</evidence>
<feature type="repeat" description="ANK" evidence="4">
    <location>
        <begin position="1060"/>
        <end position="1093"/>
    </location>
</feature>
<dbReference type="PANTHER" id="PTHR24173">
    <property type="entry name" value="ANKYRIN REPEAT CONTAINING"/>
    <property type="match status" value="1"/>
</dbReference>
<dbReference type="InterPro" id="IPR056884">
    <property type="entry name" value="NPHP3-like_N"/>
</dbReference>
<feature type="region of interest" description="Disordered" evidence="5">
    <location>
        <begin position="1"/>
        <end position="31"/>
    </location>
</feature>
<proteinExistence type="inferred from homology"/>
<reference evidence="8" key="1">
    <citation type="journal article" date="2021" name="IMA Fungus">
        <title>Genomic characterization of three marine fungi, including Emericellopsis atlantica sp. nov. with signatures of a generalist lifestyle and marine biomass degradation.</title>
        <authorList>
            <person name="Hagestad O.C."/>
            <person name="Hou L."/>
            <person name="Andersen J.H."/>
            <person name="Hansen E.H."/>
            <person name="Altermark B."/>
            <person name="Li C."/>
            <person name="Kuhnert E."/>
            <person name="Cox R.J."/>
            <person name="Crous P.W."/>
            <person name="Spatafora J.W."/>
            <person name="Lail K."/>
            <person name="Amirebrahimi M."/>
            <person name="Lipzen A."/>
            <person name="Pangilinan J."/>
            <person name="Andreopoulos W."/>
            <person name="Hayes R.D."/>
            <person name="Ng V."/>
            <person name="Grigoriev I.V."/>
            <person name="Jackson S.A."/>
            <person name="Sutton T.D.S."/>
            <person name="Dobson A.D.W."/>
            <person name="Rama T."/>
        </authorList>
    </citation>
    <scope>NUCLEOTIDE SEQUENCE</scope>
    <source>
        <strain evidence="8">TS7</strain>
    </source>
</reference>
<dbReference type="SMART" id="SM00248">
    <property type="entry name" value="ANK"/>
    <property type="match status" value="10"/>
</dbReference>
<accession>A0A9P7ZJM6</accession>
<dbReference type="Gene3D" id="3.40.50.300">
    <property type="entry name" value="P-loop containing nucleotide triphosphate hydrolases"/>
    <property type="match status" value="1"/>
</dbReference>
<organism evidence="8 9">
    <name type="scientific">Emericellopsis atlantica</name>
    <dbReference type="NCBI Taxonomy" id="2614577"/>
    <lineage>
        <taxon>Eukaryota</taxon>
        <taxon>Fungi</taxon>
        <taxon>Dikarya</taxon>
        <taxon>Ascomycota</taxon>
        <taxon>Pezizomycotina</taxon>
        <taxon>Sordariomycetes</taxon>
        <taxon>Hypocreomycetidae</taxon>
        <taxon>Hypocreales</taxon>
        <taxon>Bionectriaceae</taxon>
        <taxon>Emericellopsis</taxon>
    </lineage>
</organism>
<dbReference type="Gene3D" id="1.25.40.20">
    <property type="entry name" value="Ankyrin repeat-containing domain"/>
    <property type="match status" value="1"/>
</dbReference>
<feature type="domain" description="DUF676" evidence="6">
    <location>
        <begin position="107"/>
        <end position="255"/>
    </location>
</feature>
<dbReference type="SUPFAM" id="SSF52540">
    <property type="entry name" value="P-loop containing nucleoside triphosphate hydrolases"/>
    <property type="match status" value="1"/>
</dbReference>
<evidence type="ECO:0000259" key="6">
    <source>
        <dbReference type="Pfam" id="PF05057"/>
    </source>
</evidence>
<feature type="compositionally biased region" description="Low complexity" evidence="5">
    <location>
        <begin position="12"/>
        <end position="27"/>
    </location>
</feature>
<dbReference type="OrthoDB" id="5086500at2759"/>
<gene>
    <name evidence="8" type="ORF">F5Z01DRAFT_659776</name>
</gene>
<dbReference type="AlphaFoldDB" id="A0A9P7ZJM6"/>
<dbReference type="Pfam" id="PF12796">
    <property type="entry name" value="Ank_2"/>
    <property type="match status" value="3"/>
</dbReference>
<evidence type="ECO:0000256" key="3">
    <source>
        <dbReference type="ARBA" id="ARBA00023043"/>
    </source>
</evidence>
<dbReference type="EMBL" id="MU251260">
    <property type="protein sequence ID" value="KAG9252902.1"/>
    <property type="molecule type" value="Genomic_DNA"/>
</dbReference>
<dbReference type="Proteomes" id="UP000887229">
    <property type="component" value="Unassembled WGS sequence"/>
</dbReference>
<keyword evidence="3 4" id="KW-0040">ANK repeat</keyword>
<dbReference type="Pfam" id="PF24883">
    <property type="entry name" value="NPHP3_N"/>
    <property type="match status" value="1"/>
</dbReference>
<keyword evidence="2" id="KW-0677">Repeat</keyword>
<dbReference type="PROSITE" id="PS50297">
    <property type="entry name" value="ANK_REP_REGION"/>
    <property type="match status" value="1"/>
</dbReference>
<sequence>MLERFKSKLSRRSNSSSRPVNSSSSIRAPEPLPEKLGLIPLFPGEGQPDVSAPRTYPVDIIAIHGLNGDAYSTWTHFPEGEGEGKLWLRDILPGSLPGCRVYTYGYPSKVFSDSFAGVHESARLLLAHIRDIQDDPAIGQRPIIFVCHSLGGIVCKQALVIAHEDDNLYGLVLKSVIGVVFLGTPHGGSGVADIVSVFATIVNTFTVTASAGIRHRTARTDLLDHIRSDSKALYSLVLAARNRLAKLSVVSFFENYPIAPLSSLIVDQKSATLGIPNEEVIPLNEDHRTICRFSGETTSYKLVANALKRIASVTAEQNSVLQRSETHSSSRSLSEAERACVRLLYSSTFTDEDEDLNRSKPPTPTPGTCQWIRTHNAFVSWLERSSNALLWLTGHPGCGKTILSFALAQYFRESWAGKKSHNVLFHFCDSTHGKQTDARIVLISLILQIINRRHSMIRYVRRVFEMQGQSMTRSFSALWGIFLQIVRDPRAGSFYVILDALDECEKSSCRQLLESISGMLADSQHSAQSSTIVKFLITSRPFFHRLYASANQILRPQISIDEGQAGYVADLHNFIEQRVEELSLNRRYPNDVKEYLLNALRAKADQSFLWIHVVLVSLEESLMTSVRDIQTLIGSIPDKLADTYTQYLATIPSGHQDHAAQFLKLLLASSRPLHLNEINIAFTINASHATNEDVTRDTQSSMDFTIQGVLGPLARVSEYHVSLIHQSLKEFLLDAGKIPGSFCATRLVNMEDSALQMASACMEYICLDDFSVDLFSPVTPSSKSTFSYSDLQAELLVGGFSEDFWDDEAHYLTSDTLFREPDELNPEICNSINSKYGFYSYASLHWAEHFALCEGSASDRLKEMAKTLLNVESGYCRNWLQFHRTQSTDLVDNLTSQHAIVLAAYFNLHRTLQDLLDSCDATESVKNRGLYWASRLGHDQVVTVLLVAGANPNSQEIERQTAVTTASEHGNLSCISALVGDKRTNISGRGRHGRSALSFASGNGHIDIVTELLSRDCSNADDTDASGFTPFLWAVGGGHRSIVSALARHPNVNINHRDKTGRTAVSWAAGDGMVDILKDLLRLRGIDVNIKDKGGKSPLSWAAGNGCTDTVEVLLRNRAVDIASVDKDKRSAISWACGGGHHDALIKLLDRARWGVDTEDIDGWTPLAWGIQKETPKTVEALISTGSVQIERRDRSGRTALSWAVAYGHMPVVKTLLQAGADPGARDDYGRTPLSIARQLGRDDLVGELQKHIVEDIDK</sequence>
<evidence type="ECO:0000256" key="5">
    <source>
        <dbReference type="SAM" id="MobiDB-lite"/>
    </source>
</evidence>
<dbReference type="InterPro" id="IPR007751">
    <property type="entry name" value="DUF676_lipase-like"/>
</dbReference>
<dbReference type="PROSITE" id="PS50088">
    <property type="entry name" value="ANK_REPEAT"/>
    <property type="match status" value="2"/>
</dbReference>
<evidence type="ECO:0000256" key="1">
    <source>
        <dbReference type="ARBA" id="ARBA00007920"/>
    </source>
</evidence>
<dbReference type="InterPro" id="IPR036770">
    <property type="entry name" value="Ankyrin_rpt-contain_sf"/>
</dbReference>
<name>A0A9P7ZJM6_9HYPO</name>